<evidence type="ECO:0000313" key="4">
    <source>
        <dbReference type="Proteomes" id="UP001341840"/>
    </source>
</evidence>
<protein>
    <recommendedName>
        <fullName evidence="5">Zinc finger GRF-type domain-containing protein</fullName>
    </recommendedName>
</protein>
<proteinExistence type="predicted"/>
<sequence>MSRRGQTSDTRSRTLGDYSVGGDSRTCTVSSDCVGQPRNKKFSSPKCHCGSHAIIYQSCTKLNPDRFFFGCPHFNTPRPHCGYFCWLDVMVEENTEEGGSFRNSVFKFRRLRELEERVLELNIELNMQMRNAEKKSQDTQDNKCLKMAIAVLIFILLVLAFRGKV</sequence>
<feature type="coiled-coil region" evidence="1">
    <location>
        <begin position="111"/>
        <end position="142"/>
    </location>
</feature>
<evidence type="ECO:0000256" key="2">
    <source>
        <dbReference type="SAM" id="Phobius"/>
    </source>
</evidence>
<keyword evidence="2" id="KW-0472">Membrane</keyword>
<reference evidence="3 4" key="1">
    <citation type="journal article" date="2023" name="Plants (Basel)">
        <title>Bridging the Gap: Combining Genomics and Transcriptomics Approaches to Understand Stylosanthes scabra, an Orphan Legume from the Brazilian Caatinga.</title>
        <authorList>
            <person name="Ferreira-Neto J.R.C."/>
            <person name="da Silva M.D."/>
            <person name="Binneck E."/>
            <person name="de Melo N.F."/>
            <person name="da Silva R.H."/>
            <person name="de Melo A.L.T.M."/>
            <person name="Pandolfi V."/>
            <person name="Bustamante F.O."/>
            <person name="Brasileiro-Vidal A.C."/>
            <person name="Benko-Iseppon A.M."/>
        </authorList>
    </citation>
    <scope>NUCLEOTIDE SEQUENCE [LARGE SCALE GENOMIC DNA]</scope>
    <source>
        <tissue evidence="3">Leaves</tissue>
    </source>
</reference>
<accession>A0ABU6Q584</accession>
<gene>
    <name evidence="3" type="ORF">PIB30_006271</name>
</gene>
<keyword evidence="4" id="KW-1185">Reference proteome</keyword>
<feature type="transmembrane region" description="Helical" evidence="2">
    <location>
        <begin position="144"/>
        <end position="161"/>
    </location>
</feature>
<dbReference type="EMBL" id="JASCZI010000013">
    <property type="protein sequence ID" value="MED6106646.1"/>
    <property type="molecule type" value="Genomic_DNA"/>
</dbReference>
<evidence type="ECO:0000256" key="1">
    <source>
        <dbReference type="SAM" id="Coils"/>
    </source>
</evidence>
<name>A0ABU6Q584_9FABA</name>
<organism evidence="3 4">
    <name type="scientific">Stylosanthes scabra</name>
    <dbReference type="NCBI Taxonomy" id="79078"/>
    <lineage>
        <taxon>Eukaryota</taxon>
        <taxon>Viridiplantae</taxon>
        <taxon>Streptophyta</taxon>
        <taxon>Embryophyta</taxon>
        <taxon>Tracheophyta</taxon>
        <taxon>Spermatophyta</taxon>
        <taxon>Magnoliopsida</taxon>
        <taxon>eudicotyledons</taxon>
        <taxon>Gunneridae</taxon>
        <taxon>Pentapetalae</taxon>
        <taxon>rosids</taxon>
        <taxon>fabids</taxon>
        <taxon>Fabales</taxon>
        <taxon>Fabaceae</taxon>
        <taxon>Papilionoideae</taxon>
        <taxon>50 kb inversion clade</taxon>
        <taxon>dalbergioids sensu lato</taxon>
        <taxon>Dalbergieae</taxon>
        <taxon>Pterocarpus clade</taxon>
        <taxon>Stylosanthes</taxon>
    </lineage>
</organism>
<evidence type="ECO:0000313" key="3">
    <source>
        <dbReference type="EMBL" id="MED6106646.1"/>
    </source>
</evidence>
<keyword evidence="2" id="KW-0812">Transmembrane</keyword>
<dbReference type="Proteomes" id="UP001341840">
    <property type="component" value="Unassembled WGS sequence"/>
</dbReference>
<keyword evidence="2" id="KW-1133">Transmembrane helix</keyword>
<comment type="caution">
    <text evidence="3">The sequence shown here is derived from an EMBL/GenBank/DDBJ whole genome shotgun (WGS) entry which is preliminary data.</text>
</comment>
<keyword evidence="1" id="KW-0175">Coiled coil</keyword>
<dbReference type="PANTHER" id="PTHR33248">
    <property type="entry name" value="ZINC ION-BINDING PROTEIN"/>
    <property type="match status" value="1"/>
</dbReference>
<evidence type="ECO:0008006" key="5">
    <source>
        <dbReference type="Google" id="ProtNLM"/>
    </source>
</evidence>